<name>A0A4Q7MFI3_9BURK</name>
<comment type="caution">
    <text evidence="2">The sequence shown here is derived from an EMBL/GenBank/DDBJ whole genome shotgun (WGS) entry which is preliminary data.</text>
</comment>
<dbReference type="PANTHER" id="PTHR30024">
    <property type="entry name" value="ALIPHATIC SULFONATES-BINDING PROTEIN-RELATED"/>
    <property type="match status" value="1"/>
</dbReference>
<dbReference type="InterPro" id="IPR027024">
    <property type="entry name" value="UCP027386_ABC_sbc_TM0202"/>
</dbReference>
<dbReference type="GeneID" id="99725102"/>
<dbReference type="InterPro" id="IPR006311">
    <property type="entry name" value="TAT_signal"/>
</dbReference>
<evidence type="ECO:0000256" key="1">
    <source>
        <dbReference type="SAM" id="SignalP"/>
    </source>
</evidence>
<organism evidence="2 3">
    <name type="scientific">Kerstersia gyiorum</name>
    <dbReference type="NCBI Taxonomy" id="206506"/>
    <lineage>
        <taxon>Bacteria</taxon>
        <taxon>Pseudomonadati</taxon>
        <taxon>Pseudomonadota</taxon>
        <taxon>Betaproteobacteria</taxon>
        <taxon>Burkholderiales</taxon>
        <taxon>Alcaligenaceae</taxon>
        <taxon>Kerstersia</taxon>
    </lineage>
</organism>
<sequence length="345" mass="38004">MHRPFPHPQRRRLLLSLALAPAATALPWHTHASEAAAPARYPILTLSGPPATVTLPLLHMLETNPLADVAEKLVFKPWRDPDQLRVIAIEQSADFIAAPSNVAANLYNRGVPLQLLNVSVWGMLALVSRTPGRHTLADFKGEEIAMPFRADMPDILFQLLARAQGLDPQRDFKLRYVASPMDAAQLLITRRVDHALLAEPAVSMVLAKSQSFPANVIAPDLYRSVDLQQEWGRLLHREPRIPQAGIAVLGQAAQDPALLTRFNAAHADSHAWCIANPDACGELAEKYIDLLRADAVADALRHTPGYLTSAAQARPELEFFYQALLEQNPQMVGGKLPDDGFYYTP</sequence>
<evidence type="ECO:0000313" key="2">
    <source>
        <dbReference type="EMBL" id="RZS66821.1"/>
    </source>
</evidence>
<dbReference type="AlphaFoldDB" id="A0A4Q7MFI3"/>
<reference evidence="2 3" key="1">
    <citation type="submission" date="2019-02" db="EMBL/GenBank/DDBJ databases">
        <title>Genomic Encyclopedia of Type Strains, Phase IV (KMG-IV): sequencing the most valuable type-strain genomes for metagenomic binning, comparative biology and taxonomic classification.</title>
        <authorList>
            <person name="Goeker M."/>
        </authorList>
    </citation>
    <scope>NUCLEOTIDE SEQUENCE [LARGE SCALE GENOMIC DNA]</scope>
    <source>
        <strain evidence="2 3">DSM 16618</strain>
    </source>
</reference>
<gene>
    <name evidence="2" type="ORF">EV679_2980</name>
</gene>
<dbReference type="Proteomes" id="UP000292039">
    <property type="component" value="Unassembled WGS sequence"/>
</dbReference>
<protein>
    <submittedName>
        <fullName evidence="2">NitT/TauT family transport system substrate-binding protein</fullName>
    </submittedName>
</protein>
<keyword evidence="1" id="KW-0732">Signal</keyword>
<dbReference type="SUPFAM" id="SSF53850">
    <property type="entry name" value="Periplasmic binding protein-like II"/>
    <property type="match status" value="1"/>
</dbReference>
<feature type="signal peptide" evidence="1">
    <location>
        <begin position="1"/>
        <end position="32"/>
    </location>
</feature>
<accession>A0A4Q7MFI3</accession>
<dbReference type="Gene3D" id="3.40.190.10">
    <property type="entry name" value="Periplasmic binding protein-like II"/>
    <property type="match status" value="2"/>
</dbReference>
<dbReference type="PIRSF" id="PIRSF027386">
    <property type="entry name" value="UCP027386_ABC_sbc_TM0202"/>
    <property type="match status" value="1"/>
</dbReference>
<dbReference type="PANTHER" id="PTHR30024:SF46">
    <property type="entry name" value="ABC TRANSPORTER, SUBSTRATE-BINDING LIPOPROTEIN"/>
    <property type="match status" value="1"/>
</dbReference>
<dbReference type="RefSeq" id="WP_130487614.1">
    <property type="nucleotide sequence ID" value="NZ_CBCSEB010000009.1"/>
</dbReference>
<dbReference type="PROSITE" id="PS51318">
    <property type="entry name" value="TAT"/>
    <property type="match status" value="1"/>
</dbReference>
<proteinExistence type="predicted"/>
<feature type="chain" id="PRO_5030098134" evidence="1">
    <location>
        <begin position="33"/>
        <end position="345"/>
    </location>
</feature>
<evidence type="ECO:0000313" key="3">
    <source>
        <dbReference type="Proteomes" id="UP000292039"/>
    </source>
</evidence>
<dbReference type="OrthoDB" id="9814375at2"/>
<dbReference type="EMBL" id="SGWZ01000005">
    <property type="protein sequence ID" value="RZS66821.1"/>
    <property type="molecule type" value="Genomic_DNA"/>
</dbReference>